<organism evidence="1 2">
    <name type="scientific">Penicillium canescens</name>
    <dbReference type="NCBI Taxonomy" id="5083"/>
    <lineage>
        <taxon>Eukaryota</taxon>
        <taxon>Fungi</taxon>
        <taxon>Dikarya</taxon>
        <taxon>Ascomycota</taxon>
        <taxon>Pezizomycotina</taxon>
        <taxon>Eurotiomycetes</taxon>
        <taxon>Eurotiomycetidae</taxon>
        <taxon>Eurotiales</taxon>
        <taxon>Aspergillaceae</taxon>
        <taxon>Penicillium</taxon>
    </lineage>
</organism>
<accession>A0AAD6INI2</accession>
<comment type="caution">
    <text evidence="1">The sequence shown here is derived from an EMBL/GenBank/DDBJ whole genome shotgun (WGS) entry which is preliminary data.</text>
</comment>
<name>A0AAD6INI2_PENCN</name>
<sequence length="92" mass="9881">MMEVILVDLNEDVGIGTKRGGHVFTLRGEAKYASEKELKEPCVDELAQVGPQCVHVAVGVQYAQVIRWQTRTPAAADGTGPAPFGAMTDIKI</sequence>
<keyword evidence="2" id="KW-1185">Reference proteome</keyword>
<evidence type="ECO:0000313" key="2">
    <source>
        <dbReference type="Proteomes" id="UP001219568"/>
    </source>
</evidence>
<dbReference type="AlphaFoldDB" id="A0AAD6INI2"/>
<proteinExistence type="predicted"/>
<dbReference type="Proteomes" id="UP001219568">
    <property type="component" value="Unassembled WGS sequence"/>
</dbReference>
<gene>
    <name evidence="1" type="ORF">N7460_003380</name>
</gene>
<reference evidence="1" key="2">
    <citation type="submission" date="2023-01" db="EMBL/GenBank/DDBJ databases">
        <authorList>
            <person name="Petersen C."/>
        </authorList>
    </citation>
    <scope>NUCLEOTIDE SEQUENCE</scope>
    <source>
        <strain evidence="1">IBT 15450</strain>
    </source>
</reference>
<reference evidence="1" key="1">
    <citation type="journal article" date="2023" name="IMA Fungus">
        <title>Comparative genomic study of the Penicillium genus elucidates a diverse pangenome and 15 lateral gene transfer events.</title>
        <authorList>
            <person name="Petersen C."/>
            <person name="Sorensen T."/>
            <person name="Nielsen M.R."/>
            <person name="Sondergaard T.E."/>
            <person name="Sorensen J.L."/>
            <person name="Fitzpatrick D.A."/>
            <person name="Frisvad J.C."/>
            <person name="Nielsen K.L."/>
        </authorList>
    </citation>
    <scope>NUCLEOTIDE SEQUENCE</scope>
    <source>
        <strain evidence="1">IBT 15450</strain>
    </source>
</reference>
<protein>
    <submittedName>
        <fullName evidence="1">Uncharacterized protein</fullName>
    </submittedName>
</protein>
<dbReference type="EMBL" id="JAQJZL010000002">
    <property type="protein sequence ID" value="KAJ6052846.1"/>
    <property type="molecule type" value="Genomic_DNA"/>
</dbReference>
<evidence type="ECO:0000313" key="1">
    <source>
        <dbReference type="EMBL" id="KAJ6052846.1"/>
    </source>
</evidence>